<dbReference type="AlphaFoldDB" id="A0A2V3PKQ0"/>
<gene>
    <name evidence="6" type="primary">menD</name>
    <name evidence="10" type="ORF">CLV62_1322</name>
</gene>
<dbReference type="GO" id="GO:0030145">
    <property type="term" value="F:manganese ion binding"/>
    <property type="evidence" value="ECO:0007669"/>
    <property type="project" value="UniProtKB-UniRule"/>
</dbReference>
<dbReference type="GO" id="GO:0070204">
    <property type="term" value="F:2-succinyl-5-enolpyruvyl-6-hydroxy-3-cyclohexene-1-carboxylic-acid synthase activity"/>
    <property type="evidence" value="ECO:0007669"/>
    <property type="project" value="UniProtKB-UniRule"/>
</dbReference>
<comment type="catalytic activity">
    <reaction evidence="6">
        <text>isochorismate + 2-oxoglutarate + H(+) = 5-enolpyruvoyl-6-hydroxy-2-succinyl-cyclohex-3-ene-1-carboxylate + CO2</text>
        <dbReference type="Rhea" id="RHEA:25593"/>
        <dbReference type="ChEBI" id="CHEBI:15378"/>
        <dbReference type="ChEBI" id="CHEBI:16526"/>
        <dbReference type="ChEBI" id="CHEBI:16810"/>
        <dbReference type="ChEBI" id="CHEBI:29780"/>
        <dbReference type="ChEBI" id="CHEBI:58818"/>
        <dbReference type="EC" id="2.2.1.9"/>
    </reaction>
</comment>
<dbReference type="CDD" id="cd07037">
    <property type="entry name" value="TPP_PYR_MenD"/>
    <property type="match status" value="1"/>
</dbReference>
<keyword evidence="1 6" id="KW-0808">Transferase</keyword>
<comment type="cofactor">
    <cofactor evidence="6">
        <name>thiamine diphosphate</name>
        <dbReference type="ChEBI" id="CHEBI:58937"/>
    </cofactor>
    <text evidence="6">Binds 1 thiamine pyrophosphate per subunit.</text>
</comment>
<reference evidence="10 11" key="1">
    <citation type="submission" date="2018-03" db="EMBL/GenBank/DDBJ databases">
        <title>Genomic Encyclopedia of Archaeal and Bacterial Type Strains, Phase II (KMG-II): from individual species to whole genera.</title>
        <authorList>
            <person name="Goeker M."/>
        </authorList>
    </citation>
    <scope>NUCLEOTIDE SEQUENCE [LARGE SCALE GENOMIC DNA]</scope>
    <source>
        <strain evidence="10 11">DSM 100214</strain>
    </source>
</reference>
<dbReference type="Proteomes" id="UP000247973">
    <property type="component" value="Unassembled WGS sequence"/>
</dbReference>
<dbReference type="GO" id="GO:0009234">
    <property type="term" value="P:menaquinone biosynthetic process"/>
    <property type="evidence" value="ECO:0007669"/>
    <property type="project" value="UniProtKB-UniRule"/>
</dbReference>
<dbReference type="PANTHER" id="PTHR42916">
    <property type="entry name" value="2-SUCCINYL-5-ENOLPYRUVYL-6-HYDROXY-3-CYCLOHEXENE-1-CARBOXYLATE SYNTHASE"/>
    <property type="match status" value="1"/>
</dbReference>
<keyword evidence="2 6" id="KW-0479">Metal-binding</keyword>
<feature type="domain" description="Thiamine pyrophosphate enzyme TPP-binding" evidence="7">
    <location>
        <begin position="395"/>
        <end position="534"/>
    </location>
</feature>
<dbReference type="NCBIfam" id="TIGR00173">
    <property type="entry name" value="menD"/>
    <property type="match status" value="1"/>
</dbReference>
<evidence type="ECO:0000256" key="5">
    <source>
        <dbReference type="ARBA" id="ARBA00023211"/>
    </source>
</evidence>
<keyword evidence="4 6" id="KW-0786">Thiamine pyrophosphate</keyword>
<comment type="caution">
    <text evidence="10">The sequence shown here is derived from an EMBL/GenBank/DDBJ whole genome shotgun (WGS) entry which is preliminary data.</text>
</comment>
<evidence type="ECO:0000259" key="7">
    <source>
        <dbReference type="Pfam" id="PF02775"/>
    </source>
</evidence>
<dbReference type="SUPFAM" id="SSF52518">
    <property type="entry name" value="Thiamin diphosphate-binding fold (THDP-binding)"/>
    <property type="match status" value="2"/>
</dbReference>
<evidence type="ECO:0000259" key="8">
    <source>
        <dbReference type="Pfam" id="PF02776"/>
    </source>
</evidence>
<comment type="similarity">
    <text evidence="6">Belongs to the TPP enzyme family. MenD subfamily.</text>
</comment>
<dbReference type="InterPro" id="IPR004433">
    <property type="entry name" value="MenaQ_synth_MenD"/>
</dbReference>
<evidence type="ECO:0000256" key="6">
    <source>
        <dbReference type="HAMAP-Rule" id="MF_01659"/>
    </source>
</evidence>
<dbReference type="PANTHER" id="PTHR42916:SF1">
    <property type="entry name" value="PROTEIN PHYLLO, CHLOROPLASTIC"/>
    <property type="match status" value="1"/>
</dbReference>
<dbReference type="RefSeq" id="WP_110312185.1">
    <property type="nucleotide sequence ID" value="NZ_QICL01000032.1"/>
</dbReference>
<comment type="pathway">
    <text evidence="6">Quinol/quinone metabolism; menaquinone biosynthesis.</text>
</comment>
<protein>
    <recommendedName>
        <fullName evidence="6">2-succinyl-5-enolpyruvyl-6-hydroxy-3-cyclohexene-1-carboxylate synthase</fullName>
        <shortName evidence="6">SEPHCHC synthase</shortName>
        <ecNumber evidence="6">2.2.1.9</ecNumber>
    </recommendedName>
    <alternativeName>
        <fullName evidence="6">Menaquinone biosynthesis protein MenD</fullName>
    </alternativeName>
</protein>
<keyword evidence="11" id="KW-1185">Reference proteome</keyword>
<name>A0A2V3PKQ0_9BACT</name>
<evidence type="ECO:0000256" key="1">
    <source>
        <dbReference type="ARBA" id="ARBA00022679"/>
    </source>
</evidence>
<dbReference type="InterPro" id="IPR032264">
    <property type="entry name" value="MenD_middle"/>
</dbReference>
<proteinExistence type="inferred from homology"/>
<dbReference type="Pfam" id="PF16582">
    <property type="entry name" value="TPP_enzyme_M_2"/>
    <property type="match status" value="1"/>
</dbReference>
<dbReference type="GO" id="GO:0030976">
    <property type="term" value="F:thiamine pyrophosphate binding"/>
    <property type="evidence" value="ECO:0007669"/>
    <property type="project" value="UniProtKB-UniRule"/>
</dbReference>
<evidence type="ECO:0000256" key="4">
    <source>
        <dbReference type="ARBA" id="ARBA00023052"/>
    </source>
</evidence>
<dbReference type="UniPathway" id="UPA01057">
    <property type="reaction ID" value="UER00164"/>
</dbReference>
<dbReference type="InterPro" id="IPR012001">
    <property type="entry name" value="Thiamin_PyroP_enz_TPP-bd_dom"/>
</dbReference>
<dbReference type="Gene3D" id="3.40.50.1220">
    <property type="entry name" value="TPP-binding domain"/>
    <property type="match status" value="1"/>
</dbReference>
<keyword evidence="3 6" id="KW-0460">Magnesium</keyword>
<accession>A0A2V3PKQ0</accession>
<dbReference type="OrthoDB" id="9791859at2"/>
<dbReference type="Pfam" id="PF02776">
    <property type="entry name" value="TPP_enzyme_N"/>
    <property type="match status" value="1"/>
</dbReference>
<feature type="domain" description="Thiamine pyrophosphate enzyme N-terminal TPP-binding" evidence="8">
    <location>
        <begin position="12"/>
        <end position="111"/>
    </location>
</feature>
<evidence type="ECO:0000259" key="9">
    <source>
        <dbReference type="Pfam" id="PF16582"/>
    </source>
</evidence>
<dbReference type="EC" id="2.2.1.9" evidence="6"/>
<dbReference type="GO" id="GO:0000287">
    <property type="term" value="F:magnesium ion binding"/>
    <property type="evidence" value="ECO:0007669"/>
    <property type="project" value="UniProtKB-UniRule"/>
</dbReference>
<sequence length="557" mass="62314">MFSVKKNVLQTVALLKAYGVKQIALSPGSRNAPLMQTFSQDAFFECHTIVDERNAAFYALGIIQALQQPVAICCTSGSALLNYAPAVSEAYYQQLPLIVVSADRSPEWIGQMDGQTLPQTGVFGSLSKKSVQLPEINNETDEWYCNRLINEALIACTADASGPVHINIPLYEPLFDYSEESLPEVRKIDYARPRKSVDIIPFIDKWNKLPKRLIVVGQLFQSPELTRLLESLATKSDCIIFTENLSNSVSPLFISNFDALLYAISEDQKENFSPDLVITLGGHIVSKRLKHFIRQHKPRSHWHLTESGKVVDLFQSLTDLVETDALDFFSNLLADISDNKKKPFFDLWKNASQQIPEPTDDIPFSDISATGDFLKALPKNSALHLANSSTVRNVQLFQLDKSIKVYCNRGVNGIESTLPSVVGFASVHKEPVYLIIGDLSFFYGLNALWNIQHIKNLRILLINNGGGGIFHLLPGLNQAPSLKEYVSAEHNIQARNWALAAGLNYLSAESREELENNLKAFTETKTDQSVLLEISTNMEISKKAFQEYYHRIKVTSN</sequence>
<dbReference type="UniPathway" id="UPA00079"/>
<dbReference type="InterPro" id="IPR011766">
    <property type="entry name" value="TPP_enzyme_TPP-bd"/>
</dbReference>
<evidence type="ECO:0000313" key="10">
    <source>
        <dbReference type="EMBL" id="PXV60014.1"/>
    </source>
</evidence>
<dbReference type="Gene3D" id="3.40.50.970">
    <property type="match status" value="2"/>
</dbReference>
<comment type="pathway">
    <text evidence="6">Quinol/quinone metabolism; 1,4-dihydroxy-2-naphthoate biosynthesis; 1,4-dihydroxy-2-naphthoate from chorismate: step 2/7.</text>
</comment>
<dbReference type="CDD" id="cd02009">
    <property type="entry name" value="TPP_SHCHC_synthase"/>
    <property type="match status" value="1"/>
</dbReference>
<dbReference type="InterPro" id="IPR029061">
    <property type="entry name" value="THDP-binding"/>
</dbReference>
<comment type="cofactor">
    <cofactor evidence="6">
        <name>Mg(2+)</name>
        <dbReference type="ChEBI" id="CHEBI:18420"/>
    </cofactor>
    <cofactor evidence="6">
        <name>Mn(2+)</name>
        <dbReference type="ChEBI" id="CHEBI:29035"/>
    </cofactor>
</comment>
<keyword evidence="5 6" id="KW-0464">Manganese</keyword>
<evidence type="ECO:0000256" key="3">
    <source>
        <dbReference type="ARBA" id="ARBA00022842"/>
    </source>
</evidence>
<dbReference type="PIRSF" id="PIRSF004983">
    <property type="entry name" value="MenD"/>
    <property type="match status" value="1"/>
</dbReference>
<evidence type="ECO:0000256" key="2">
    <source>
        <dbReference type="ARBA" id="ARBA00022723"/>
    </source>
</evidence>
<dbReference type="EMBL" id="QICL01000032">
    <property type="protein sequence ID" value="PXV60014.1"/>
    <property type="molecule type" value="Genomic_DNA"/>
</dbReference>
<comment type="function">
    <text evidence="6">Catalyzes the thiamine diphosphate-dependent decarboxylation of 2-oxoglutarate and the subsequent addition of the resulting succinic semialdehyde-thiamine pyrophosphate anion to isochorismate to yield 2-succinyl-5-enolpyruvyl-6-hydroxy-3-cyclohexene-1-carboxylate (SEPHCHC).</text>
</comment>
<comment type="subunit">
    <text evidence="6">Homodimer.</text>
</comment>
<dbReference type="Pfam" id="PF02775">
    <property type="entry name" value="TPP_enzyme_C"/>
    <property type="match status" value="1"/>
</dbReference>
<evidence type="ECO:0000313" key="11">
    <source>
        <dbReference type="Proteomes" id="UP000247973"/>
    </source>
</evidence>
<keyword evidence="6" id="KW-0474">Menaquinone biosynthesis</keyword>
<feature type="domain" description="Menaquinone biosynthesis protein MenD middle" evidence="9">
    <location>
        <begin position="205"/>
        <end position="384"/>
    </location>
</feature>
<organism evidence="10 11">
    <name type="scientific">Dysgonomonas alginatilytica</name>
    <dbReference type="NCBI Taxonomy" id="1605892"/>
    <lineage>
        <taxon>Bacteria</taxon>
        <taxon>Pseudomonadati</taxon>
        <taxon>Bacteroidota</taxon>
        <taxon>Bacteroidia</taxon>
        <taxon>Bacteroidales</taxon>
        <taxon>Dysgonomonadaceae</taxon>
        <taxon>Dysgonomonas</taxon>
    </lineage>
</organism>
<dbReference type="HAMAP" id="MF_01659">
    <property type="entry name" value="MenD"/>
    <property type="match status" value="1"/>
</dbReference>